<evidence type="ECO:0000313" key="1">
    <source>
        <dbReference type="EMBL" id="KAK4743556.1"/>
    </source>
</evidence>
<proteinExistence type="predicted"/>
<reference evidence="1 2" key="1">
    <citation type="journal article" date="2023" name="Hortic Res">
        <title>Pangenome of water caltrop reveals structural variations and asymmetric subgenome divergence after allopolyploidization.</title>
        <authorList>
            <person name="Zhang X."/>
            <person name="Chen Y."/>
            <person name="Wang L."/>
            <person name="Yuan Y."/>
            <person name="Fang M."/>
            <person name="Shi L."/>
            <person name="Lu R."/>
            <person name="Comes H.P."/>
            <person name="Ma Y."/>
            <person name="Chen Y."/>
            <person name="Huang G."/>
            <person name="Zhou Y."/>
            <person name="Zheng Z."/>
            <person name="Qiu Y."/>
        </authorList>
    </citation>
    <scope>NUCLEOTIDE SEQUENCE [LARGE SCALE GENOMIC DNA]</scope>
    <source>
        <tissue evidence="1">Roots</tissue>
    </source>
</reference>
<keyword evidence="2" id="KW-1185">Reference proteome</keyword>
<organism evidence="1 2">
    <name type="scientific">Trapa incisa</name>
    <dbReference type="NCBI Taxonomy" id="236973"/>
    <lineage>
        <taxon>Eukaryota</taxon>
        <taxon>Viridiplantae</taxon>
        <taxon>Streptophyta</taxon>
        <taxon>Embryophyta</taxon>
        <taxon>Tracheophyta</taxon>
        <taxon>Spermatophyta</taxon>
        <taxon>Magnoliopsida</taxon>
        <taxon>eudicotyledons</taxon>
        <taxon>Gunneridae</taxon>
        <taxon>Pentapetalae</taxon>
        <taxon>rosids</taxon>
        <taxon>malvids</taxon>
        <taxon>Myrtales</taxon>
        <taxon>Lythraceae</taxon>
        <taxon>Trapa</taxon>
    </lineage>
</organism>
<gene>
    <name evidence="1" type="ORF">SAY87_001557</name>
</gene>
<sequence length="100" mass="11286">MGTDSLKLIHSGRRDFVRGDIRPWDRRWMSLICPRGDTFADTSSKGYSDYVCPLSVIHVDNTFQQQEANVSLLYNVLVLRGYNTPNSPFISLLQTLGCGC</sequence>
<accession>A0AAN7JAH9</accession>
<name>A0AAN7JAH9_9MYRT</name>
<evidence type="ECO:0000313" key="2">
    <source>
        <dbReference type="Proteomes" id="UP001345219"/>
    </source>
</evidence>
<protein>
    <submittedName>
        <fullName evidence="1">Uncharacterized protein</fullName>
    </submittedName>
</protein>
<dbReference type="Proteomes" id="UP001345219">
    <property type="component" value="Chromosome 1"/>
</dbReference>
<dbReference type="AlphaFoldDB" id="A0AAN7JAH9"/>
<comment type="caution">
    <text evidence="1">The sequence shown here is derived from an EMBL/GenBank/DDBJ whole genome shotgun (WGS) entry which is preliminary data.</text>
</comment>
<dbReference type="EMBL" id="JAXIOK010000023">
    <property type="protein sequence ID" value="KAK4743556.1"/>
    <property type="molecule type" value="Genomic_DNA"/>
</dbReference>